<feature type="binding site" evidence="4 5">
    <location>
        <position position="57"/>
    </location>
    <ligand>
        <name>substrate</name>
    </ligand>
</feature>
<feature type="binding site" evidence="6">
    <location>
        <position position="351"/>
    </location>
    <ligand>
        <name>NAD(+)</name>
        <dbReference type="ChEBI" id="CHEBI:57540"/>
    </ligand>
</feature>
<dbReference type="GO" id="GO:0006730">
    <property type="term" value="P:one-carbon metabolic process"/>
    <property type="evidence" value="ECO:0007669"/>
    <property type="project" value="UniProtKB-UniRule"/>
</dbReference>
<feature type="binding site" evidence="4 6">
    <location>
        <position position="344"/>
    </location>
    <ligand>
        <name>NAD(+)</name>
        <dbReference type="ChEBI" id="CHEBI:57540"/>
    </ligand>
</feature>
<dbReference type="NCBIfam" id="NF004005">
    <property type="entry name" value="PRK05476.2-3"/>
    <property type="match status" value="1"/>
</dbReference>
<feature type="binding site" evidence="4 5">
    <location>
        <position position="188"/>
    </location>
    <ligand>
        <name>substrate</name>
    </ligand>
</feature>
<comment type="caution">
    <text evidence="10">The sequence shown here is derived from an EMBL/GenBank/DDBJ whole genome shotgun (WGS) entry which is preliminary data.</text>
</comment>
<feature type="binding site" evidence="4 5">
    <location>
        <position position="184"/>
    </location>
    <ligand>
        <name>substrate</name>
    </ligand>
</feature>
<comment type="subcellular location">
    <subcellularLocation>
        <location evidence="4">Cytoplasm</location>
    </subcellularLocation>
</comment>
<accession>A0A326U8G0</accession>
<evidence type="ECO:0000256" key="2">
    <source>
        <dbReference type="ARBA" id="ARBA00022563"/>
    </source>
</evidence>
<keyword evidence="2 4" id="KW-0554">One-carbon metabolism</keyword>
<dbReference type="AlphaFoldDB" id="A0A326U8G0"/>
<dbReference type="EC" id="3.13.2.1" evidence="4"/>
<organism evidence="10 11">
    <name type="scientific">Thermosporothrix hazakensis</name>
    <dbReference type="NCBI Taxonomy" id="644383"/>
    <lineage>
        <taxon>Bacteria</taxon>
        <taxon>Bacillati</taxon>
        <taxon>Chloroflexota</taxon>
        <taxon>Ktedonobacteria</taxon>
        <taxon>Ktedonobacterales</taxon>
        <taxon>Thermosporotrichaceae</taxon>
        <taxon>Thermosporothrix</taxon>
    </lineage>
</organism>
<dbReference type="HAMAP" id="MF_00563">
    <property type="entry name" value="AdoHcyase"/>
    <property type="match status" value="1"/>
</dbReference>
<keyword evidence="3 4" id="KW-0520">NAD</keyword>
<comment type="cofactor">
    <cofactor evidence="4 6 7">
        <name>NAD(+)</name>
        <dbReference type="ChEBI" id="CHEBI:57540"/>
    </cofactor>
    <text evidence="4 6 7">Binds 1 NAD(+) per subunit.</text>
</comment>
<dbReference type="Pfam" id="PF05221">
    <property type="entry name" value="AdoHcyase"/>
    <property type="match status" value="2"/>
</dbReference>
<comment type="similarity">
    <text evidence="1 4 8">Belongs to the adenosylhomocysteinase family.</text>
</comment>
<feature type="binding site" evidence="4 5">
    <location>
        <position position="129"/>
    </location>
    <ligand>
        <name>substrate</name>
    </ligand>
</feature>
<dbReference type="GO" id="GO:0004013">
    <property type="term" value="F:adenosylhomocysteinase activity"/>
    <property type="evidence" value="ECO:0007669"/>
    <property type="project" value="UniProtKB-UniRule"/>
</dbReference>
<comment type="pathway">
    <text evidence="4 7">Amino-acid biosynthesis; L-homocysteine biosynthesis; L-homocysteine from S-adenosyl-L-homocysteine: step 1/1.</text>
</comment>
<evidence type="ECO:0000256" key="7">
    <source>
        <dbReference type="RuleBase" id="RU000548"/>
    </source>
</evidence>
<feature type="binding site" evidence="4">
    <location>
        <begin position="218"/>
        <end position="223"/>
    </location>
    <ligand>
        <name>NAD(+)</name>
        <dbReference type="ChEBI" id="CHEBI:57540"/>
    </ligand>
</feature>
<evidence type="ECO:0000256" key="5">
    <source>
        <dbReference type="PIRSR" id="PIRSR001109-1"/>
    </source>
</evidence>
<protein>
    <recommendedName>
        <fullName evidence="4">Adenosylhomocysteinase</fullName>
        <ecNumber evidence="4">3.13.2.1</ecNumber>
    </recommendedName>
    <alternativeName>
        <fullName evidence="4">S-adenosyl-L-homocysteine hydrolase</fullName>
        <shortName evidence="4">AdoHcyase</shortName>
    </alternativeName>
</protein>
<dbReference type="SMART" id="SM00996">
    <property type="entry name" value="AdoHcyase"/>
    <property type="match status" value="1"/>
</dbReference>
<evidence type="ECO:0000313" key="11">
    <source>
        <dbReference type="Proteomes" id="UP000248806"/>
    </source>
</evidence>
<evidence type="ECO:0000256" key="6">
    <source>
        <dbReference type="PIRSR" id="PIRSR001109-2"/>
    </source>
</evidence>
<dbReference type="PANTHER" id="PTHR23420:SF0">
    <property type="entry name" value="ADENOSYLHOMOCYSTEINASE"/>
    <property type="match status" value="1"/>
</dbReference>
<evidence type="ECO:0000256" key="1">
    <source>
        <dbReference type="ARBA" id="ARBA00007122"/>
    </source>
</evidence>
<dbReference type="InterPro" id="IPR020082">
    <property type="entry name" value="S-Ado-L-homoCys_hydrolase_CS"/>
</dbReference>
<dbReference type="UniPathway" id="UPA00314">
    <property type="reaction ID" value="UER00076"/>
</dbReference>
<sequence length="422" mass="46354">MKEAYYADIKEPSLAPRGRDRIEWAARDMPVLRLIQDEFKQTKPFTGVRISVCLHLTTETANLALTLKAGGADLFLCASNPLSTQDDVAAALVKEYEIPVFGMRGEDAHTYYRHLHLALDHKPALVMDDGGDLVSLLHTERTELLGRVLGATEETTTGVIRLKSMQQQEVLRFPVIAVNDAETKHMFDNRYGTGQSTLDAILRATNSLLAGRTVVVLGYGWCGRGVASRAQGMGANVIVCEVDPTRALEAVMDGYRVLPAMEAAARGDFFVTVTGNVNVLDQRHLERLKDGAILSNAGHFNDEINIVALEQLTLQKRSVRDFVTEYTYADGRKVYLLAEGRLVNLCAAEGHPASVMDMSFANQALAAEYLLHASEPLAPGVHTLPASLDKKIARLKLQAMGVAYDTLTVEQEHYLNSWETGT</sequence>
<dbReference type="SUPFAM" id="SSF52283">
    <property type="entry name" value="Formate/glycerate dehydrogenase catalytic domain-like"/>
    <property type="match status" value="1"/>
</dbReference>
<dbReference type="PIRSF" id="PIRSF001109">
    <property type="entry name" value="Ad_hcy_hydrolase"/>
    <property type="match status" value="1"/>
</dbReference>
<dbReference type="PANTHER" id="PTHR23420">
    <property type="entry name" value="ADENOSYLHOMOCYSTEINASE"/>
    <property type="match status" value="1"/>
</dbReference>
<dbReference type="GO" id="GO:0071269">
    <property type="term" value="P:L-homocysteine biosynthetic process"/>
    <property type="evidence" value="ECO:0007669"/>
    <property type="project" value="UniProtKB-UniRule"/>
</dbReference>
<dbReference type="PROSITE" id="PS00738">
    <property type="entry name" value="ADOHCYASE_1"/>
    <property type="match status" value="1"/>
</dbReference>
<keyword evidence="4" id="KW-0963">Cytoplasm</keyword>
<dbReference type="GO" id="GO:0005829">
    <property type="term" value="C:cytosol"/>
    <property type="evidence" value="ECO:0007669"/>
    <property type="project" value="TreeGrafter"/>
</dbReference>
<feature type="binding site" evidence="6">
    <location>
        <begin position="220"/>
        <end position="225"/>
    </location>
    <ligand>
        <name>NAD(+)</name>
        <dbReference type="ChEBI" id="CHEBI:57540"/>
    </ligand>
</feature>
<dbReference type="InterPro" id="IPR000043">
    <property type="entry name" value="Adenosylhomocysteinase-like"/>
</dbReference>
<feature type="domain" description="S-adenosyl-L-homocysteine hydrolase NAD binding" evidence="9">
    <location>
        <begin position="189"/>
        <end position="350"/>
    </location>
</feature>
<feature type="binding site" evidence="4 6">
    <location>
        <begin position="155"/>
        <end position="157"/>
    </location>
    <ligand>
        <name>NAD(+)</name>
        <dbReference type="ChEBI" id="CHEBI:57540"/>
    </ligand>
</feature>
<dbReference type="EMBL" id="QKUF01000005">
    <property type="protein sequence ID" value="PZW31915.1"/>
    <property type="molecule type" value="Genomic_DNA"/>
</dbReference>
<evidence type="ECO:0000259" key="9">
    <source>
        <dbReference type="SMART" id="SM00997"/>
    </source>
</evidence>
<dbReference type="InterPro" id="IPR042172">
    <property type="entry name" value="Adenosylhomocyst_ase-like_sf"/>
</dbReference>
<evidence type="ECO:0000256" key="3">
    <source>
        <dbReference type="ARBA" id="ARBA00023027"/>
    </source>
</evidence>
<dbReference type="PROSITE" id="PS00739">
    <property type="entry name" value="ADOHCYASE_2"/>
    <property type="match status" value="1"/>
</dbReference>
<keyword evidence="11" id="KW-1185">Reference proteome</keyword>
<reference evidence="10 11" key="1">
    <citation type="submission" date="2018-06" db="EMBL/GenBank/DDBJ databases">
        <title>Genomic Encyclopedia of Archaeal and Bacterial Type Strains, Phase II (KMG-II): from individual species to whole genera.</title>
        <authorList>
            <person name="Goeker M."/>
        </authorList>
    </citation>
    <scope>NUCLEOTIDE SEQUENCE [LARGE SCALE GENOMIC DNA]</scope>
    <source>
        <strain evidence="10 11">ATCC BAA-1881</strain>
    </source>
</reference>
<dbReference type="Gene3D" id="3.40.50.1480">
    <property type="entry name" value="Adenosylhomocysteinase-like"/>
    <property type="match status" value="1"/>
</dbReference>
<dbReference type="Pfam" id="PF00670">
    <property type="entry name" value="AdoHcyase_NAD"/>
    <property type="match status" value="1"/>
</dbReference>
<dbReference type="Gene3D" id="3.40.50.720">
    <property type="entry name" value="NAD(P)-binding Rossmann-like Domain"/>
    <property type="match status" value="1"/>
</dbReference>
<comment type="catalytic activity">
    <reaction evidence="4 7">
        <text>S-adenosyl-L-homocysteine + H2O = L-homocysteine + adenosine</text>
        <dbReference type="Rhea" id="RHEA:21708"/>
        <dbReference type="ChEBI" id="CHEBI:15377"/>
        <dbReference type="ChEBI" id="CHEBI:16335"/>
        <dbReference type="ChEBI" id="CHEBI:57856"/>
        <dbReference type="ChEBI" id="CHEBI:58199"/>
        <dbReference type="EC" id="3.13.2.1"/>
    </reaction>
</comment>
<dbReference type="SMART" id="SM00997">
    <property type="entry name" value="AdoHcyase_NAD"/>
    <property type="match status" value="1"/>
</dbReference>
<feature type="binding site" evidence="4 6">
    <location>
        <position position="241"/>
    </location>
    <ligand>
        <name>NAD(+)</name>
        <dbReference type="ChEBI" id="CHEBI:57540"/>
    </ligand>
</feature>
<feature type="binding site" evidence="4 5">
    <location>
        <position position="154"/>
    </location>
    <ligand>
        <name>substrate</name>
    </ligand>
</feature>
<evidence type="ECO:0000256" key="4">
    <source>
        <dbReference type="HAMAP-Rule" id="MF_00563"/>
    </source>
</evidence>
<gene>
    <name evidence="4" type="primary">ahcY</name>
    <name evidence="10" type="ORF">EI42_01940</name>
</gene>
<proteinExistence type="inferred from homology"/>
<dbReference type="SUPFAM" id="SSF51735">
    <property type="entry name" value="NAD(P)-binding Rossmann-fold domains"/>
    <property type="match status" value="1"/>
</dbReference>
<dbReference type="GO" id="GO:0033353">
    <property type="term" value="P:S-adenosylmethionine cycle"/>
    <property type="evidence" value="ECO:0007669"/>
    <property type="project" value="TreeGrafter"/>
</dbReference>
<evidence type="ECO:0000256" key="8">
    <source>
        <dbReference type="RuleBase" id="RU004166"/>
    </source>
</evidence>
<dbReference type="InterPro" id="IPR015878">
    <property type="entry name" value="Ado_hCys_hydrolase_NAD-bd"/>
</dbReference>
<dbReference type="RefSeq" id="WP_111321268.1">
    <property type="nucleotide sequence ID" value="NZ_BIFX01000001.1"/>
</dbReference>
<dbReference type="CDD" id="cd00401">
    <property type="entry name" value="SAHH"/>
    <property type="match status" value="1"/>
</dbReference>
<comment type="function">
    <text evidence="4">May play a key role in the regulation of the intracellular concentration of adenosylhomocysteine.</text>
</comment>
<keyword evidence="4 7" id="KW-0378">Hydrolase</keyword>
<evidence type="ECO:0000313" key="10">
    <source>
        <dbReference type="EMBL" id="PZW31915.1"/>
    </source>
</evidence>
<dbReference type="OrthoDB" id="9802717at2"/>
<feature type="binding site" evidence="4">
    <location>
        <position position="189"/>
    </location>
    <ligand>
        <name>NAD(+)</name>
        <dbReference type="ChEBI" id="CHEBI:57540"/>
    </ligand>
</feature>
<feature type="binding site" evidence="4 6">
    <location>
        <begin position="297"/>
        <end position="299"/>
    </location>
    <ligand>
        <name>NAD(+)</name>
        <dbReference type="ChEBI" id="CHEBI:57540"/>
    </ligand>
</feature>
<dbReference type="NCBIfam" id="TIGR00936">
    <property type="entry name" value="ahcY"/>
    <property type="match status" value="1"/>
</dbReference>
<feature type="binding site" evidence="4">
    <location>
        <position position="276"/>
    </location>
    <ligand>
        <name>NAD(+)</name>
        <dbReference type="ChEBI" id="CHEBI:57540"/>
    </ligand>
</feature>
<dbReference type="InterPro" id="IPR036291">
    <property type="entry name" value="NAD(P)-bd_dom_sf"/>
</dbReference>
<dbReference type="Proteomes" id="UP000248806">
    <property type="component" value="Unassembled WGS sequence"/>
</dbReference>
<name>A0A326U8G0_THEHA</name>